<feature type="region of interest" description="Disordered" evidence="1">
    <location>
        <begin position="246"/>
        <end position="266"/>
    </location>
</feature>
<dbReference type="Pfam" id="PF13489">
    <property type="entry name" value="Methyltransf_23"/>
    <property type="match status" value="1"/>
</dbReference>
<dbReference type="OrthoDB" id="9800231at2"/>
<name>A0A2T7UXD5_9RHOB</name>
<dbReference type="Gene3D" id="3.40.50.150">
    <property type="entry name" value="Vaccinia Virus protein VP39"/>
    <property type="match status" value="1"/>
</dbReference>
<dbReference type="EMBL" id="QDDR01000001">
    <property type="protein sequence ID" value="PVE49236.1"/>
    <property type="molecule type" value="Genomic_DNA"/>
</dbReference>
<keyword evidence="3" id="KW-1185">Reference proteome</keyword>
<dbReference type="InterPro" id="IPR029063">
    <property type="entry name" value="SAM-dependent_MTases_sf"/>
</dbReference>
<comment type="caution">
    <text evidence="2">The sequence shown here is derived from an EMBL/GenBank/DDBJ whole genome shotgun (WGS) entry which is preliminary data.</text>
</comment>
<gene>
    <name evidence="2" type="ORF">DDE23_02170</name>
</gene>
<organism evidence="2 3">
    <name type="scientific">Pararhodobacter aggregans</name>
    <dbReference type="NCBI Taxonomy" id="404875"/>
    <lineage>
        <taxon>Bacteria</taxon>
        <taxon>Pseudomonadati</taxon>
        <taxon>Pseudomonadota</taxon>
        <taxon>Alphaproteobacteria</taxon>
        <taxon>Rhodobacterales</taxon>
        <taxon>Paracoccaceae</taxon>
        <taxon>Pararhodobacter</taxon>
    </lineage>
</organism>
<protein>
    <submittedName>
        <fullName evidence="2">Uncharacterized protein</fullName>
    </submittedName>
</protein>
<reference evidence="2 3" key="1">
    <citation type="journal article" date="2011" name="Syst. Appl. Microbiol.">
        <title>Defluviimonas denitrificans gen. nov., sp. nov., and Pararhodobacter aggregans gen. nov., sp. nov., non-phototrophic Rhodobacteraceae from the biofilter of a marine aquaculture.</title>
        <authorList>
            <person name="Foesel B.U."/>
            <person name="Drake H.L."/>
            <person name="Schramm A."/>
        </authorList>
    </citation>
    <scope>NUCLEOTIDE SEQUENCE [LARGE SCALE GENOMIC DNA]</scope>
    <source>
        <strain evidence="2 3">D1-19</strain>
    </source>
</reference>
<dbReference type="SUPFAM" id="SSF53335">
    <property type="entry name" value="S-adenosyl-L-methionine-dependent methyltransferases"/>
    <property type="match status" value="1"/>
</dbReference>
<evidence type="ECO:0000313" key="2">
    <source>
        <dbReference type="EMBL" id="PVE49236.1"/>
    </source>
</evidence>
<dbReference type="Proteomes" id="UP000244810">
    <property type="component" value="Unassembled WGS sequence"/>
</dbReference>
<dbReference type="AlphaFoldDB" id="A0A2T7UXD5"/>
<evidence type="ECO:0000256" key="1">
    <source>
        <dbReference type="SAM" id="MobiDB-lite"/>
    </source>
</evidence>
<proteinExistence type="predicted"/>
<accession>A0A2T7UXD5</accession>
<sequence>MHLDVQVLRDFYYRSQLGRAAQKGVRDRVVERWGDTRGLTLAGYGFAVPLLRPFLGTAERVIGLMPGPQGVMHWPADGANHSVLCDEARWPLANDSVDRLVVMHGLETSDHPLALLDEMHRVLSPQGRALVVVPSRGGLWARSDATPFGFGRPYSRGQMERLMAEAGFVCAAHTTALFFPPSSRRFWLRSARTLEKAGRNWGPDRLGGVLIVEAMRRDTATPRGLRVAERMPLRVLEGIPVSGAQPAWRETAARGGETRPNPATNL</sequence>
<dbReference type="RefSeq" id="WP_107749739.1">
    <property type="nucleotide sequence ID" value="NZ_QDDR01000001.1"/>
</dbReference>
<evidence type="ECO:0000313" key="3">
    <source>
        <dbReference type="Proteomes" id="UP000244810"/>
    </source>
</evidence>